<evidence type="ECO:0000256" key="2">
    <source>
        <dbReference type="ARBA" id="ARBA00023155"/>
    </source>
</evidence>
<dbReference type="Gene3D" id="1.10.10.60">
    <property type="entry name" value="Homeodomain-like"/>
    <property type="match status" value="1"/>
</dbReference>
<gene>
    <name evidence="6" type="ORF">B5807_03224</name>
</gene>
<dbReference type="GO" id="GO:0030154">
    <property type="term" value="P:cell differentiation"/>
    <property type="evidence" value="ECO:0007669"/>
    <property type="project" value="TreeGrafter"/>
</dbReference>
<accession>A0A1Y2M7G9</accession>
<dbReference type="Proteomes" id="UP000193240">
    <property type="component" value="Unassembled WGS sequence"/>
</dbReference>
<protein>
    <recommendedName>
        <fullName evidence="5">Homeobox domain-containing protein</fullName>
    </recommendedName>
</protein>
<evidence type="ECO:0000313" key="6">
    <source>
        <dbReference type="EMBL" id="OSS52046.1"/>
    </source>
</evidence>
<dbReference type="AlphaFoldDB" id="A0A1Y2M7G9"/>
<evidence type="ECO:0000313" key="7">
    <source>
        <dbReference type="Proteomes" id="UP000193240"/>
    </source>
</evidence>
<dbReference type="InterPro" id="IPR009057">
    <property type="entry name" value="Homeodomain-like_sf"/>
</dbReference>
<dbReference type="InterPro" id="IPR051000">
    <property type="entry name" value="Homeobox_DNA-bind_prot"/>
</dbReference>
<keyword evidence="3" id="KW-0539">Nucleus</keyword>
<dbReference type="PANTHER" id="PTHR24324">
    <property type="entry name" value="HOMEOBOX PROTEIN HHEX"/>
    <property type="match status" value="1"/>
</dbReference>
<feature type="region of interest" description="Disordered" evidence="4">
    <location>
        <begin position="37"/>
        <end position="63"/>
    </location>
</feature>
<dbReference type="InParanoid" id="A0A1Y2M7G9"/>
<evidence type="ECO:0000256" key="1">
    <source>
        <dbReference type="ARBA" id="ARBA00023125"/>
    </source>
</evidence>
<dbReference type="Pfam" id="PF00046">
    <property type="entry name" value="Homeodomain"/>
    <property type="match status" value="1"/>
</dbReference>
<comment type="subcellular location">
    <subcellularLocation>
        <location evidence="3">Nucleus</location>
    </subcellularLocation>
</comment>
<dbReference type="EMBL" id="KZ107840">
    <property type="protein sequence ID" value="OSS52046.1"/>
    <property type="molecule type" value="Genomic_DNA"/>
</dbReference>
<dbReference type="PANTHER" id="PTHR24324:SF9">
    <property type="entry name" value="HOMEOBOX DOMAIN-CONTAINING PROTEIN"/>
    <property type="match status" value="1"/>
</dbReference>
<evidence type="ECO:0000259" key="5">
    <source>
        <dbReference type="Pfam" id="PF00046"/>
    </source>
</evidence>
<evidence type="ECO:0000256" key="4">
    <source>
        <dbReference type="SAM" id="MobiDB-lite"/>
    </source>
</evidence>
<reference evidence="6 7" key="1">
    <citation type="journal article" date="2017" name="Genome Announc.">
        <title>Genome sequence of the saprophytic ascomycete Epicoccum nigrum ICMP 19927 strain isolated from New Zealand.</title>
        <authorList>
            <person name="Fokin M."/>
            <person name="Fleetwood D."/>
            <person name="Weir B.S."/>
            <person name="Villas-Boas S.G."/>
        </authorList>
    </citation>
    <scope>NUCLEOTIDE SEQUENCE [LARGE SCALE GENOMIC DNA]</scope>
    <source>
        <strain evidence="6 7">ICMP 19927</strain>
    </source>
</reference>
<keyword evidence="1 3" id="KW-0238">DNA-binding</keyword>
<dbReference type="GO" id="GO:0005634">
    <property type="term" value="C:nucleus"/>
    <property type="evidence" value="ECO:0007669"/>
    <property type="project" value="UniProtKB-SubCell"/>
</dbReference>
<dbReference type="InterPro" id="IPR001356">
    <property type="entry name" value="HD"/>
</dbReference>
<dbReference type="GO" id="GO:0006357">
    <property type="term" value="P:regulation of transcription by RNA polymerase II"/>
    <property type="evidence" value="ECO:0007669"/>
    <property type="project" value="TreeGrafter"/>
</dbReference>
<proteinExistence type="predicted"/>
<evidence type="ECO:0000256" key="3">
    <source>
        <dbReference type="RuleBase" id="RU000682"/>
    </source>
</evidence>
<dbReference type="STRING" id="105696.A0A1Y2M7G9"/>
<dbReference type="OMA" id="KEVQVCW"/>
<organism evidence="6 7">
    <name type="scientific">Epicoccum nigrum</name>
    <name type="common">Soil fungus</name>
    <name type="synonym">Epicoccum purpurascens</name>
    <dbReference type="NCBI Taxonomy" id="105696"/>
    <lineage>
        <taxon>Eukaryota</taxon>
        <taxon>Fungi</taxon>
        <taxon>Dikarya</taxon>
        <taxon>Ascomycota</taxon>
        <taxon>Pezizomycotina</taxon>
        <taxon>Dothideomycetes</taxon>
        <taxon>Pleosporomycetidae</taxon>
        <taxon>Pleosporales</taxon>
        <taxon>Pleosporineae</taxon>
        <taxon>Didymellaceae</taxon>
        <taxon>Epicoccum</taxon>
    </lineage>
</organism>
<keyword evidence="7" id="KW-1185">Reference proteome</keyword>
<feature type="domain" description="Homeobox" evidence="5">
    <location>
        <begin position="52"/>
        <end position="97"/>
    </location>
</feature>
<dbReference type="GO" id="GO:0000978">
    <property type="term" value="F:RNA polymerase II cis-regulatory region sequence-specific DNA binding"/>
    <property type="evidence" value="ECO:0007669"/>
    <property type="project" value="TreeGrafter"/>
</dbReference>
<sequence>MVPSSPLPVASNPGRRASPSCTATTDFAFLVHSPETVANRMPPDVDNKPLARQKRRRTSKEDEDVLKAEYLINPKPDKAARLEIVSKVALGEKEVQVCWPSNTFHVTR</sequence>
<keyword evidence="2 3" id="KW-0371">Homeobox</keyword>
<dbReference type="SUPFAM" id="SSF46689">
    <property type="entry name" value="Homeodomain-like"/>
    <property type="match status" value="1"/>
</dbReference>
<name>A0A1Y2M7G9_EPING</name>